<dbReference type="AlphaFoldDB" id="A0A2N6PHK5"/>
<evidence type="ECO:0000256" key="2">
    <source>
        <dbReference type="ARBA" id="ARBA00022475"/>
    </source>
</evidence>
<evidence type="ECO:0000256" key="10">
    <source>
        <dbReference type="HAMAP-Rule" id="MF_00454"/>
    </source>
</evidence>
<dbReference type="GO" id="GO:0046872">
    <property type="term" value="F:metal ion binding"/>
    <property type="evidence" value="ECO:0007669"/>
    <property type="project" value="UniProtKB-KW"/>
</dbReference>
<feature type="transmembrane region" description="Helical" evidence="10">
    <location>
        <begin position="35"/>
        <end position="57"/>
    </location>
</feature>
<keyword evidence="6 10" id="KW-0407">Ion channel</keyword>
<organism evidence="11 12">
    <name type="scientific">Brevibacterium luteolum</name>
    <dbReference type="NCBI Taxonomy" id="199591"/>
    <lineage>
        <taxon>Bacteria</taxon>
        <taxon>Bacillati</taxon>
        <taxon>Actinomycetota</taxon>
        <taxon>Actinomycetes</taxon>
        <taxon>Micrococcales</taxon>
        <taxon>Brevibacteriaceae</taxon>
        <taxon>Brevibacterium</taxon>
    </lineage>
</organism>
<evidence type="ECO:0000256" key="3">
    <source>
        <dbReference type="ARBA" id="ARBA00022692"/>
    </source>
</evidence>
<evidence type="ECO:0000256" key="1">
    <source>
        <dbReference type="ARBA" id="ARBA00004651"/>
    </source>
</evidence>
<proteinExistence type="inferred from homology"/>
<keyword evidence="5 10" id="KW-0472">Membrane</keyword>
<evidence type="ECO:0000256" key="7">
    <source>
        <dbReference type="ARBA" id="ARBA00035120"/>
    </source>
</evidence>
<evidence type="ECO:0000256" key="9">
    <source>
        <dbReference type="ARBA" id="ARBA00049940"/>
    </source>
</evidence>
<dbReference type="Pfam" id="PF02537">
    <property type="entry name" value="CRCB"/>
    <property type="match status" value="1"/>
</dbReference>
<keyword evidence="10" id="KW-0813">Transport</keyword>
<feature type="binding site" evidence="10">
    <location>
        <position position="80"/>
    </location>
    <ligand>
        <name>Na(+)</name>
        <dbReference type="ChEBI" id="CHEBI:29101"/>
        <note>structural</note>
    </ligand>
</feature>
<sequence>MTAVLLALAAGCGGVLRYALDIRLARLRVAQVPMATALINVTGSFALGLLTGLAMALTRTGLPGSALPGWLVITGTGFLGGFTTLGTASVETARLLAGGRIRAGLTYGLGMMLTALAAAALGVLTGWLLAG</sequence>
<comment type="subcellular location">
    <subcellularLocation>
        <location evidence="1 10">Cell membrane</location>
        <topology evidence="1 10">Multi-pass membrane protein</topology>
    </subcellularLocation>
</comment>
<evidence type="ECO:0000256" key="8">
    <source>
        <dbReference type="ARBA" id="ARBA00035585"/>
    </source>
</evidence>
<comment type="activity regulation">
    <text evidence="10">Na(+) is not transported, but it plays an essential structural role and its presence is essential for fluoride channel function.</text>
</comment>
<dbReference type="InterPro" id="IPR003691">
    <property type="entry name" value="FluC"/>
</dbReference>
<feature type="transmembrane region" description="Helical" evidence="10">
    <location>
        <begin position="109"/>
        <end position="130"/>
    </location>
</feature>
<accession>A0A2N6PHK5</accession>
<evidence type="ECO:0000256" key="4">
    <source>
        <dbReference type="ARBA" id="ARBA00022989"/>
    </source>
</evidence>
<dbReference type="GO" id="GO:0005886">
    <property type="term" value="C:plasma membrane"/>
    <property type="evidence" value="ECO:0007669"/>
    <property type="project" value="UniProtKB-SubCell"/>
</dbReference>
<comment type="caution">
    <text evidence="11">The sequence shown here is derived from an EMBL/GenBank/DDBJ whole genome shotgun (WGS) entry which is preliminary data.</text>
</comment>
<comment type="function">
    <text evidence="9 10">Fluoride-specific ion channel. Important for reducing fluoride concentration in the cell, thus reducing its toxicity.</text>
</comment>
<keyword evidence="4 10" id="KW-1133">Transmembrane helix</keyword>
<keyword evidence="2 10" id="KW-1003">Cell membrane</keyword>
<keyword evidence="12" id="KW-1185">Reference proteome</keyword>
<feature type="binding site" evidence="10">
    <location>
        <position position="83"/>
    </location>
    <ligand>
        <name>Na(+)</name>
        <dbReference type="ChEBI" id="CHEBI:29101"/>
        <note>structural</note>
    </ligand>
</feature>
<evidence type="ECO:0000256" key="5">
    <source>
        <dbReference type="ARBA" id="ARBA00023136"/>
    </source>
</evidence>
<evidence type="ECO:0000313" key="11">
    <source>
        <dbReference type="EMBL" id="PMB98178.1"/>
    </source>
</evidence>
<gene>
    <name evidence="10" type="primary">fluC</name>
    <name evidence="10" type="synonym">crcB</name>
    <name evidence="11" type="ORF">CJ198_07360</name>
</gene>
<keyword evidence="3 10" id="KW-0812">Transmembrane</keyword>
<dbReference type="RefSeq" id="WP_102161974.1">
    <property type="nucleotide sequence ID" value="NZ_CP184789.1"/>
</dbReference>
<dbReference type="GeneID" id="86843967"/>
<name>A0A2N6PHK5_9MICO</name>
<reference evidence="11 12" key="1">
    <citation type="submission" date="2017-09" db="EMBL/GenBank/DDBJ databases">
        <title>Bacterial strain isolated from the female urinary microbiota.</title>
        <authorList>
            <person name="Thomas-White K."/>
            <person name="Kumar N."/>
            <person name="Forster S."/>
            <person name="Putonti C."/>
            <person name="Lawley T."/>
            <person name="Wolfe A.J."/>
        </authorList>
    </citation>
    <scope>NUCLEOTIDE SEQUENCE [LARGE SCALE GENOMIC DNA]</scope>
    <source>
        <strain evidence="11 12">UMB0680</strain>
    </source>
</reference>
<protein>
    <recommendedName>
        <fullName evidence="10">Fluoride-specific ion channel FluC</fullName>
    </recommendedName>
</protein>
<keyword evidence="10" id="KW-0915">Sodium</keyword>
<dbReference type="EMBL" id="PNFZ01000003">
    <property type="protein sequence ID" value="PMB98178.1"/>
    <property type="molecule type" value="Genomic_DNA"/>
</dbReference>
<feature type="transmembrane region" description="Helical" evidence="10">
    <location>
        <begin position="69"/>
        <end position="89"/>
    </location>
</feature>
<comment type="similarity">
    <text evidence="7 10">Belongs to the fluoride channel Fluc/FEX (TC 1.A.43) family.</text>
</comment>
<dbReference type="HAMAP" id="MF_00454">
    <property type="entry name" value="FluC"/>
    <property type="match status" value="1"/>
</dbReference>
<comment type="catalytic activity">
    <reaction evidence="8">
        <text>fluoride(in) = fluoride(out)</text>
        <dbReference type="Rhea" id="RHEA:76159"/>
        <dbReference type="ChEBI" id="CHEBI:17051"/>
    </reaction>
    <physiologicalReaction direction="left-to-right" evidence="8">
        <dbReference type="Rhea" id="RHEA:76160"/>
    </physiologicalReaction>
</comment>
<evidence type="ECO:0000256" key="6">
    <source>
        <dbReference type="ARBA" id="ARBA00023303"/>
    </source>
</evidence>
<dbReference type="GO" id="GO:0140114">
    <property type="term" value="P:cellular detoxification of fluoride"/>
    <property type="evidence" value="ECO:0007669"/>
    <property type="project" value="UniProtKB-UniRule"/>
</dbReference>
<dbReference type="GO" id="GO:0062054">
    <property type="term" value="F:fluoride channel activity"/>
    <property type="evidence" value="ECO:0007669"/>
    <property type="project" value="UniProtKB-UniRule"/>
</dbReference>
<keyword evidence="10" id="KW-0406">Ion transport</keyword>
<keyword evidence="10" id="KW-0479">Metal-binding</keyword>
<dbReference type="Proteomes" id="UP000235703">
    <property type="component" value="Unassembled WGS sequence"/>
</dbReference>
<evidence type="ECO:0000313" key="12">
    <source>
        <dbReference type="Proteomes" id="UP000235703"/>
    </source>
</evidence>